<organism evidence="15 16">
    <name type="scientific">Thiomicrorhabdus xiamenensis</name>
    <dbReference type="NCBI Taxonomy" id="2739063"/>
    <lineage>
        <taxon>Bacteria</taxon>
        <taxon>Pseudomonadati</taxon>
        <taxon>Pseudomonadota</taxon>
        <taxon>Gammaproteobacteria</taxon>
        <taxon>Thiotrichales</taxon>
        <taxon>Piscirickettsiaceae</taxon>
        <taxon>Thiomicrorhabdus</taxon>
    </lineage>
</organism>
<dbReference type="GO" id="GO:0015344">
    <property type="term" value="F:siderophore uptake transmembrane transporter activity"/>
    <property type="evidence" value="ECO:0007669"/>
    <property type="project" value="TreeGrafter"/>
</dbReference>
<dbReference type="PANTHER" id="PTHR30069:SF53">
    <property type="entry name" value="COLICIN I RECEPTOR-RELATED"/>
    <property type="match status" value="1"/>
</dbReference>
<dbReference type="AlphaFoldDB" id="A0A7D4TFL0"/>
<evidence type="ECO:0000256" key="6">
    <source>
        <dbReference type="ARBA" id="ARBA00023065"/>
    </source>
</evidence>
<dbReference type="InterPro" id="IPR037066">
    <property type="entry name" value="Plug_dom_sf"/>
</dbReference>
<comment type="subcellular location">
    <subcellularLocation>
        <location evidence="1 10">Cell outer membrane</location>
        <topology evidence="1 10">Multi-pass membrane protein</topology>
    </subcellularLocation>
</comment>
<evidence type="ECO:0000256" key="7">
    <source>
        <dbReference type="ARBA" id="ARBA00023077"/>
    </source>
</evidence>
<dbReference type="InterPro" id="IPR012910">
    <property type="entry name" value="Plug_dom"/>
</dbReference>
<comment type="similarity">
    <text evidence="10 11">Belongs to the TonB-dependent receptor family.</text>
</comment>
<evidence type="ECO:0000256" key="3">
    <source>
        <dbReference type="ARBA" id="ARBA00022452"/>
    </source>
</evidence>
<dbReference type="RefSeq" id="WP_173286634.1">
    <property type="nucleotide sequence ID" value="NZ_CP054020.1"/>
</dbReference>
<evidence type="ECO:0000256" key="4">
    <source>
        <dbReference type="ARBA" id="ARBA00022692"/>
    </source>
</evidence>
<keyword evidence="6" id="KW-0406">Ion transport</keyword>
<accession>A0A7D4TFL0</accession>
<evidence type="ECO:0000313" key="15">
    <source>
        <dbReference type="EMBL" id="QKI90127.1"/>
    </source>
</evidence>
<dbReference type="InterPro" id="IPR000531">
    <property type="entry name" value="Beta-barrel_TonB"/>
</dbReference>
<dbReference type="EMBL" id="CP054020">
    <property type="protein sequence ID" value="QKI90127.1"/>
    <property type="molecule type" value="Genomic_DNA"/>
</dbReference>
<keyword evidence="15" id="KW-0675">Receptor</keyword>
<evidence type="ECO:0000256" key="5">
    <source>
        <dbReference type="ARBA" id="ARBA00022729"/>
    </source>
</evidence>
<keyword evidence="16" id="KW-1185">Reference proteome</keyword>
<dbReference type="PANTHER" id="PTHR30069">
    <property type="entry name" value="TONB-DEPENDENT OUTER MEMBRANE RECEPTOR"/>
    <property type="match status" value="1"/>
</dbReference>
<dbReference type="Pfam" id="PF00593">
    <property type="entry name" value="TonB_dep_Rec_b-barrel"/>
    <property type="match status" value="1"/>
</dbReference>
<keyword evidence="5 12" id="KW-0732">Signal</keyword>
<dbReference type="PROSITE" id="PS52016">
    <property type="entry name" value="TONB_DEPENDENT_REC_3"/>
    <property type="match status" value="1"/>
</dbReference>
<dbReference type="Proteomes" id="UP000504724">
    <property type="component" value="Chromosome"/>
</dbReference>
<keyword evidence="8 10" id="KW-0472">Membrane</keyword>
<sequence length="758" mass="84571">MHPKPFHYNALISALLLSFTQFGYADDSSELSKVTISSSTIEDRFESDADIPASTTVISGEAVEAKHATNIIEVLRSIPGVTADLAGEGDGIKIKIRGVDNQRYMGEKPGVAIVIDGVPVFERTGKVNIDLDNIESIRVVKGGASYLFGEDALAGAVIITTKRGAAHAGVTLEADLGSYGYTRTLVKAGVAEEDFAGHVQVTDRHNDGFYALSQRDAEAVSGALEYYLNDHSELTFGFEDAQRFRDRDGSVRGVTAAEEDPEGEEAGRGYTRMFNVDLSRLNLTYSNDFSDSGNFMAVAYQYKDITDFWSAPIKYDGDGNPVGDDQVDMYANLNDYEQVQRGLKLELRDSFGEFALMGGVELKKNTFDEQTTVKEDYRTYSRGETITAGTIKSDSYREEITKAVYGEAKFRATENTTLTGNYRFDRIELDGHDRLEDSYDSNEFNVHSWRFGADQNLSEKTSLYGAVSTGFRAPSLSELSTNADLEPETTFNYELGLRSELNLFGWNTHMNSSVFYIDRRDFITNSTGQYVNSNVDQLDDVESYYDNIGQTTSKGFELALQTEKKHNFSFDFAYTYLISKFGSYDDFYLALGNPYGVVVNSEEELTTGTYTTRAGTQTCTPDDCVYFKPYDNSGNYVPRTPQHMANLRINWYPTSKVTFTTEIDYRGESYADEINQEKMPARTLLNLGLEYQTKAQIVGGTQGLMTLFLKVDNVFNDQFYSIVRGTYDSNSDGVYDAEDLSINVDPGRVWMAGLKVKF</sequence>
<keyword evidence="3 10" id="KW-1134">Transmembrane beta strand</keyword>
<evidence type="ECO:0000256" key="12">
    <source>
        <dbReference type="SAM" id="SignalP"/>
    </source>
</evidence>
<dbReference type="KEGG" id="txa:HQN79_11355"/>
<feature type="domain" description="TonB-dependent receptor plug" evidence="14">
    <location>
        <begin position="49"/>
        <end position="156"/>
    </location>
</feature>
<name>A0A7D4TFL0_9GAMM</name>
<evidence type="ECO:0000256" key="2">
    <source>
        <dbReference type="ARBA" id="ARBA00022448"/>
    </source>
</evidence>
<feature type="domain" description="TonB-dependent receptor-like beta-barrel" evidence="13">
    <location>
        <begin position="233"/>
        <end position="714"/>
    </location>
</feature>
<dbReference type="GO" id="GO:0044718">
    <property type="term" value="P:siderophore transmembrane transport"/>
    <property type="evidence" value="ECO:0007669"/>
    <property type="project" value="TreeGrafter"/>
</dbReference>
<feature type="signal peptide" evidence="12">
    <location>
        <begin position="1"/>
        <end position="25"/>
    </location>
</feature>
<evidence type="ECO:0000256" key="9">
    <source>
        <dbReference type="ARBA" id="ARBA00023237"/>
    </source>
</evidence>
<dbReference type="SUPFAM" id="SSF56935">
    <property type="entry name" value="Porins"/>
    <property type="match status" value="1"/>
</dbReference>
<proteinExistence type="inferred from homology"/>
<feature type="chain" id="PRO_5028823874" evidence="12">
    <location>
        <begin position="26"/>
        <end position="758"/>
    </location>
</feature>
<protein>
    <submittedName>
        <fullName evidence="15">TonB-dependent receptor</fullName>
    </submittedName>
</protein>
<keyword evidence="7 11" id="KW-0798">TonB box</keyword>
<keyword evidence="2 10" id="KW-0813">Transport</keyword>
<evidence type="ECO:0000256" key="11">
    <source>
        <dbReference type="RuleBase" id="RU003357"/>
    </source>
</evidence>
<keyword evidence="4 10" id="KW-0812">Transmembrane</keyword>
<gene>
    <name evidence="15" type="ORF">HQN79_11355</name>
</gene>
<dbReference type="Pfam" id="PF07715">
    <property type="entry name" value="Plug"/>
    <property type="match status" value="1"/>
</dbReference>
<dbReference type="InterPro" id="IPR039426">
    <property type="entry name" value="TonB-dep_rcpt-like"/>
</dbReference>
<reference evidence="15 16" key="1">
    <citation type="submission" date="2020-05" db="EMBL/GenBank/DDBJ databases">
        <title>Thiomicrorhabdus sediminis sp.nov. and Thiomicrorhabdus xiamenensis sp.nov., novel sulfur-oxidizing bacteria isolated from coastal sediment.</title>
        <authorList>
            <person name="Liu X."/>
        </authorList>
    </citation>
    <scope>NUCLEOTIDE SEQUENCE [LARGE SCALE GENOMIC DNA]</scope>
    <source>
        <strain evidence="15 16">G2</strain>
    </source>
</reference>
<dbReference type="GO" id="GO:0009279">
    <property type="term" value="C:cell outer membrane"/>
    <property type="evidence" value="ECO:0007669"/>
    <property type="project" value="UniProtKB-SubCell"/>
</dbReference>
<evidence type="ECO:0000259" key="13">
    <source>
        <dbReference type="Pfam" id="PF00593"/>
    </source>
</evidence>
<dbReference type="InterPro" id="IPR036942">
    <property type="entry name" value="Beta-barrel_TonB_sf"/>
</dbReference>
<evidence type="ECO:0000259" key="14">
    <source>
        <dbReference type="Pfam" id="PF07715"/>
    </source>
</evidence>
<dbReference type="Gene3D" id="2.40.170.20">
    <property type="entry name" value="TonB-dependent receptor, beta-barrel domain"/>
    <property type="match status" value="1"/>
</dbReference>
<keyword evidence="9 10" id="KW-0998">Cell outer membrane</keyword>
<evidence type="ECO:0000313" key="16">
    <source>
        <dbReference type="Proteomes" id="UP000504724"/>
    </source>
</evidence>
<evidence type="ECO:0000256" key="8">
    <source>
        <dbReference type="ARBA" id="ARBA00023136"/>
    </source>
</evidence>
<dbReference type="CDD" id="cd01347">
    <property type="entry name" value="ligand_gated_channel"/>
    <property type="match status" value="1"/>
</dbReference>
<dbReference type="Gene3D" id="2.170.130.10">
    <property type="entry name" value="TonB-dependent receptor, plug domain"/>
    <property type="match status" value="1"/>
</dbReference>
<evidence type="ECO:0000256" key="10">
    <source>
        <dbReference type="PROSITE-ProRule" id="PRU01360"/>
    </source>
</evidence>
<evidence type="ECO:0000256" key="1">
    <source>
        <dbReference type="ARBA" id="ARBA00004571"/>
    </source>
</evidence>